<keyword evidence="6" id="KW-1185">Reference proteome</keyword>
<protein>
    <recommendedName>
        <fullName evidence="2">Glyoxylate reductase/hydroxypyruvate reductase</fullName>
    </recommendedName>
</protein>
<proteinExistence type="inferred from homology"/>
<dbReference type="OrthoDB" id="298012at2759"/>
<feature type="domain" description="D-isomer specific 2-hydroxyacid dehydrogenase catalytic" evidence="4">
    <location>
        <begin position="38"/>
        <end position="330"/>
    </location>
</feature>
<evidence type="ECO:0000313" key="7">
    <source>
        <dbReference type="RefSeq" id="XP_025833877.1"/>
    </source>
</evidence>
<dbReference type="InterPro" id="IPR050223">
    <property type="entry name" value="D-isomer_2-hydroxyacid_DH"/>
</dbReference>
<dbReference type="Pfam" id="PF02826">
    <property type="entry name" value="2-Hacid_dh_C"/>
    <property type="match status" value="1"/>
</dbReference>
<comment type="similarity">
    <text evidence="3">Belongs to the D-isomer specific 2-hydroxyacid dehydrogenase family.</text>
</comment>
<dbReference type="InParanoid" id="A0A7F5RD25"/>
<dbReference type="FunCoup" id="A0A7F5RD25">
    <property type="interactions" value="222"/>
</dbReference>
<feature type="domain" description="D-isomer specific 2-hydroxyacid dehydrogenase NAD-binding" evidence="5">
    <location>
        <begin position="122"/>
        <end position="299"/>
    </location>
</feature>
<dbReference type="Pfam" id="PF00389">
    <property type="entry name" value="2-Hacid_dh"/>
    <property type="match status" value="1"/>
</dbReference>
<dbReference type="SUPFAM" id="SSF51735">
    <property type="entry name" value="NAD(P)-binding Rossmann-fold domains"/>
    <property type="match status" value="1"/>
</dbReference>
<sequence>MKCTGWARSNSEAHKDEMNNYTTKNIIILFSVSRFELIINNQSNPTRQDIIDKIAGVDALFWYSYERLDDEILDAAGSRLKVVATMTAGLNHIDIDAFKRRKIPLAYTPTVLNKAVADVAVLLALAASRRLRESRIHIEKGLWSGFGVQYLLGTDIENSTVGIVGFGGIGQTVAKRLKAFEVARILYSGHREKPEGKQLGAEFVPLDTLLRESDFVIVSAPLTDETKNMFNDSTFAKMKPTAVFVNIARGAIVDQDALIRALKNGTIFAAGLDVMEPEPLPIDHELLELPNCVLMPHIGCATFKTVAAVAELTARNIILGYENKPLLTPVY</sequence>
<name>A0A7F5RD25_AGRPL</name>
<dbReference type="GO" id="GO:0005829">
    <property type="term" value="C:cytosol"/>
    <property type="evidence" value="ECO:0007669"/>
    <property type="project" value="TreeGrafter"/>
</dbReference>
<dbReference type="PANTHER" id="PTHR10996">
    <property type="entry name" value="2-HYDROXYACID DEHYDROGENASE-RELATED"/>
    <property type="match status" value="1"/>
</dbReference>
<dbReference type="KEGG" id="apln:108743479"/>
<evidence type="ECO:0000259" key="5">
    <source>
        <dbReference type="Pfam" id="PF02826"/>
    </source>
</evidence>
<reference evidence="7" key="1">
    <citation type="submission" date="2025-08" db="UniProtKB">
        <authorList>
            <consortium name="RefSeq"/>
        </authorList>
    </citation>
    <scope>IDENTIFICATION</scope>
    <source>
        <tissue evidence="7">Entire body</tissue>
    </source>
</reference>
<dbReference type="PANTHER" id="PTHR10996:SF119">
    <property type="entry name" value="FI03731P-RELATED"/>
    <property type="match status" value="1"/>
</dbReference>
<dbReference type="InterPro" id="IPR029753">
    <property type="entry name" value="D-isomer_DH_CS"/>
</dbReference>
<keyword evidence="1 3" id="KW-0560">Oxidoreductase</keyword>
<evidence type="ECO:0000313" key="6">
    <source>
        <dbReference type="Proteomes" id="UP000192223"/>
    </source>
</evidence>
<evidence type="ECO:0000256" key="1">
    <source>
        <dbReference type="ARBA" id="ARBA00023002"/>
    </source>
</evidence>
<accession>A0A7F5RD25</accession>
<organism evidence="6 7">
    <name type="scientific">Agrilus planipennis</name>
    <name type="common">Emerald ash borer</name>
    <name type="synonym">Agrilus marcopoli</name>
    <dbReference type="NCBI Taxonomy" id="224129"/>
    <lineage>
        <taxon>Eukaryota</taxon>
        <taxon>Metazoa</taxon>
        <taxon>Ecdysozoa</taxon>
        <taxon>Arthropoda</taxon>
        <taxon>Hexapoda</taxon>
        <taxon>Insecta</taxon>
        <taxon>Pterygota</taxon>
        <taxon>Neoptera</taxon>
        <taxon>Endopterygota</taxon>
        <taxon>Coleoptera</taxon>
        <taxon>Polyphaga</taxon>
        <taxon>Elateriformia</taxon>
        <taxon>Buprestoidea</taxon>
        <taxon>Buprestidae</taxon>
        <taxon>Agrilinae</taxon>
        <taxon>Agrilus</taxon>
    </lineage>
</organism>
<evidence type="ECO:0000256" key="2">
    <source>
        <dbReference type="ARBA" id="ARBA00073306"/>
    </source>
</evidence>
<dbReference type="SUPFAM" id="SSF52283">
    <property type="entry name" value="Formate/glycerate dehydrogenase catalytic domain-like"/>
    <property type="match status" value="1"/>
</dbReference>
<dbReference type="FunFam" id="3.40.50.720:FF:000026">
    <property type="entry name" value="Glyoxylate/hydroxypyruvate reductase B"/>
    <property type="match status" value="1"/>
</dbReference>
<dbReference type="PROSITE" id="PS00671">
    <property type="entry name" value="D_2_HYDROXYACID_DH_3"/>
    <property type="match status" value="1"/>
</dbReference>
<dbReference type="CDD" id="cd05301">
    <property type="entry name" value="GDH"/>
    <property type="match status" value="1"/>
</dbReference>
<dbReference type="Proteomes" id="UP000192223">
    <property type="component" value="Unplaced"/>
</dbReference>
<dbReference type="InterPro" id="IPR006140">
    <property type="entry name" value="D-isomer_DH_NAD-bd"/>
</dbReference>
<dbReference type="GO" id="GO:0030267">
    <property type="term" value="F:glyoxylate reductase (NADPH) activity"/>
    <property type="evidence" value="ECO:0007669"/>
    <property type="project" value="TreeGrafter"/>
</dbReference>
<dbReference type="GO" id="GO:0051287">
    <property type="term" value="F:NAD binding"/>
    <property type="evidence" value="ECO:0007669"/>
    <property type="project" value="InterPro"/>
</dbReference>
<dbReference type="Gene3D" id="3.40.50.720">
    <property type="entry name" value="NAD(P)-binding Rossmann-like Domain"/>
    <property type="match status" value="2"/>
</dbReference>
<dbReference type="AlphaFoldDB" id="A0A7F5RD25"/>
<dbReference type="InterPro" id="IPR006139">
    <property type="entry name" value="D-isomer_2_OHA_DH_cat_dom"/>
</dbReference>
<dbReference type="GeneID" id="108743479"/>
<gene>
    <name evidence="7" type="primary">LOC108743479</name>
</gene>
<dbReference type="InterPro" id="IPR036291">
    <property type="entry name" value="NAD(P)-bd_dom_sf"/>
</dbReference>
<evidence type="ECO:0000259" key="4">
    <source>
        <dbReference type="Pfam" id="PF00389"/>
    </source>
</evidence>
<dbReference type="RefSeq" id="XP_025833877.1">
    <property type="nucleotide sequence ID" value="XM_025978092.1"/>
</dbReference>
<dbReference type="GO" id="GO:0008465">
    <property type="term" value="F:hydroxypyruvate reductase (NADH) activity"/>
    <property type="evidence" value="ECO:0007669"/>
    <property type="project" value="TreeGrafter"/>
</dbReference>
<evidence type="ECO:0000256" key="3">
    <source>
        <dbReference type="RuleBase" id="RU003719"/>
    </source>
</evidence>